<protein>
    <submittedName>
        <fullName evidence="1">Uncharacterized protein</fullName>
    </submittedName>
</protein>
<dbReference type="AlphaFoldDB" id="A0A7Y6MDV3"/>
<gene>
    <name evidence="1" type="ORF">HT134_24950</name>
</gene>
<dbReference type="Proteomes" id="UP000546126">
    <property type="component" value="Unassembled WGS sequence"/>
</dbReference>
<dbReference type="RefSeq" id="WP_175602877.1">
    <property type="nucleotide sequence ID" value="NZ_JABWGO010000006.1"/>
</dbReference>
<accession>A0A7Y6MDV3</accession>
<comment type="caution">
    <text evidence="1">The sequence shown here is derived from an EMBL/GenBank/DDBJ whole genome shotgun (WGS) entry which is preliminary data.</text>
</comment>
<sequence length="294" mass="32176">MGMFERIDRDAGVSGLVDILAALPPSDLQSVLLSVYRRRADNLQPAQVLRRYQQDRFSVMPASDPRALTAFDLRAFTVLAELGFTAVELSPVCPLGTVSTVATVNQNNVVTTARNGEVVADPTNVLALEAAVRRRTQEVVRLAASHRVVRAQMFDQPGALPHFRLLALATAGRDRGSKCFELAALAEHLDAYLRLVEGLRVELTELPDGPRKKDLDEQVIGPLAERYPNASIGLDNSRESGRGYYVAACFKLRLGGLEVGDGGFTTWTRRLLGNAKERLLISALAQERTLQALK</sequence>
<evidence type="ECO:0000313" key="2">
    <source>
        <dbReference type="Proteomes" id="UP000546126"/>
    </source>
</evidence>
<keyword evidence="2" id="KW-1185">Reference proteome</keyword>
<dbReference type="EMBL" id="JABWGO010000006">
    <property type="protein sequence ID" value="NUW43355.1"/>
    <property type="molecule type" value="Genomic_DNA"/>
</dbReference>
<name>A0A7Y6MDV3_9ACTN</name>
<organism evidence="1 2">
    <name type="scientific">Nonomuraea rhodomycinica</name>
    <dbReference type="NCBI Taxonomy" id="1712872"/>
    <lineage>
        <taxon>Bacteria</taxon>
        <taxon>Bacillati</taxon>
        <taxon>Actinomycetota</taxon>
        <taxon>Actinomycetes</taxon>
        <taxon>Streptosporangiales</taxon>
        <taxon>Streptosporangiaceae</taxon>
        <taxon>Nonomuraea</taxon>
    </lineage>
</organism>
<evidence type="ECO:0000313" key="1">
    <source>
        <dbReference type="EMBL" id="NUW43355.1"/>
    </source>
</evidence>
<reference evidence="1 2" key="1">
    <citation type="submission" date="2020-06" db="EMBL/GenBank/DDBJ databases">
        <authorList>
            <person name="Chanama M."/>
        </authorList>
    </citation>
    <scope>NUCLEOTIDE SEQUENCE [LARGE SCALE GENOMIC DNA]</scope>
    <source>
        <strain evidence="1 2">TBRC6557</strain>
    </source>
</reference>
<proteinExistence type="predicted"/>